<dbReference type="InterPro" id="IPR051540">
    <property type="entry name" value="S-2-haloacid_dehalogenase"/>
</dbReference>
<evidence type="ECO:0000256" key="2">
    <source>
        <dbReference type="SAM" id="Phobius"/>
    </source>
</evidence>
<accession>A0A3S3QRA4</accession>
<keyword evidence="2" id="KW-0812">Transmembrane</keyword>
<dbReference type="SUPFAM" id="SSF56784">
    <property type="entry name" value="HAD-like"/>
    <property type="match status" value="1"/>
</dbReference>
<dbReference type="SFLD" id="SFLDS00003">
    <property type="entry name" value="Haloacid_Dehalogenase"/>
    <property type="match status" value="1"/>
</dbReference>
<dbReference type="GO" id="GO:0016787">
    <property type="term" value="F:hydrolase activity"/>
    <property type="evidence" value="ECO:0007669"/>
    <property type="project" value="UniProtKB-KW"/>
</dbReference>
<proteinExistence type="predicted"/>
<dbReference type="PANTHER" id="PTHR43316:SF3">
    <property type="entry name" value="HALOACID DEHALOGENASE, TYPE II (AFU_ORTHOLOGUE AFUA_2G07750)-RELATED"/>
    <property type="match status" value="1"/>
</dbReference>
<keyword evidence="2" id="KW-1133">Transmembrane helix</keyword>
<comment type="caution">
    <text evidence="3">The sequence shown here is derived from an EMBL/GenBank/DDBJ whole genome shotgun (WGS) entry which is preliminary data.</text>
</comment>
<dbReference type="AlphaFoldDB" id="A0A3S3QRA4"/>
<dbReference type="InterPro" id="IPR023214">
    <property type="entry name" value="HAD_sf"/>
</dbReference>
<keyword evidence="1" id="KW-0378">Hydrolase</keyword>
<dbReference type="SFLD" id="SFLDG01129">
    <property type="entry name" value="C1.5:_HAD__Beta-PGM__Phosphata"/>
    <property type="match status" value="1"/>
</dbReference>
<gene>
    <name evidence="3" type="ORF">H206_00914</name>
</gene>
<dbReference type="Proteomes" id="UP000287853">
    <property type="component" value="Unassembled WGS sequence"/>
</dbReference>
<dbReference type="NCBIfam" id="TIGR01549">
    <property type="entry name" value="HAD-SF-IA-v1"/>
    <property type="match status" value="1"/>
</dbReference>
<keyword evidence="2" id="KW-0472">Membrane</keyword>
<keyword evidence="4" id="KW-1185">Reference proteome</keyword>
<evidence type="ECO:0000313" key="4">
    <source>
        <dbReference type="Proteomes" id="UP000287853"/>
    </source>
</evidence>
<evidence type="ECO:0000313" key="3">
    <source>
        <dbReference type="EMBL" id="RWX45434.1"/>
    </source>
</evidence>
<dbReference type="PANTHER" id="PTHR43316">
    <property type="entry name" value="HYDROLASE, HALOACID DELAHOGENASE-RELATED"/>
    <property type="match status" value="1"/>
</dbReference>
<reference evidence="3 4" key="1">
    <citation type="submission" date="2017-01" db="EMBL/GenBank/DDBJ databases">
        <title>The cable genome- insights into the physiology and evolution of filamentous bacteria capable of sulfide oxidation via long distance electron transfer.</title>
        <authorList>
            <person name="Schreiber L."/>
            <person name="Bjerg J.T."/>
            <person name="Boggild A."/>
            <person name="Van De Vossenberg J."/>
            <person name="Meysman F."/>
            <person name="Nielsen L.P."/>
            <person name="Schramm A."/>
            <person name="Kjeldsen K.U."/>
        </authorList>
    </citation>
    <scope>NUCLEOTIDE SEQUENCE [LARGE SCALE GENOMIC DNA]</scope>
    <source>
        <strain evidence="3">MCF</strain>
    </source>
</reference>
<dbReference type="EMBL" id="MTKO01000078">
    <property type="protein sequence ID" value="RWX45434.1"/>
    <property type="molecule type" value="Genomic_DNA"/>
</dbReference>
<dbReference type="Gene3D" id="3.40.50.1000">
    <property type="entry name" value="HAD superfamily/HAD-like"/>
    <property type="match status" value="1"/>
</dbReference>
<name>A0A3S3QRA4_9BACT</name>
<evidence type="ECO:0000256" key="1">
    <source>
        <dbReference type="ARBA" id="ARBA00022801"/>
    </source>
</evidence>
<dbReference type="Pfam" id="PF00702">
    <property type="entry name" value="Hydrolase"/>
    <property type="match status" value="1"/>
</dbReference>
<protein>
    <submittedName>
        <fullName evidence="3">Haloacid dehalogenase superfamily, subfamily IA</fullName>
    </submittedName>
</protein>
<organism evidence="3 4">
    <name type="scientific">Candidatus Electrothrix aarhusensis</name>
    <dbReference type="NCBI Taxonomy" id="1859131"/>
    <lineage>
        <taxon>Bacteria</taxon>
        <taxon>Pseudomonadati</taxon>
        <taxon>Thermodesulfobacteriota</taxon>
        <taxon>Desulfobulbia</taxon>
        <taxon>Desulfobulbales</taxon>
        <taxon>Desulfobulbaceae</taxon>
        <taxon>Candidatus Electrothrix</taxon>
    </lineage>
</organism>
<dbReference type="InterPro" id="IPR036412">
    <property type="entry name" value="HAD-like_sf"/>
</dbReference>
<feature type="transmembrane region" description="Helical" evidence="2">
    <location>
        <begin position="744"/>
        <end position="766"/>
    </location>
</feature>
<sequence>MKRELLTTWTIGKDSPAAVCEYLRQQAESGIQFFCFDYFDTLAVREIEPEYTKQLAAKLHSQFLNNRIPPGSLYALRQELEREICTQSQAAGGELEFYLHTFAPLYRTLLLQALGDILPLRDEALFTQHLLSIETVVERAVQQPCEEAIQVLVWLREQGLATVLISDFYLPSPWFHVMLESMGVRKYFDHIYISADHGVAKSSGRLYHKVCAELGCLPEQMLMIGDNLGSDVTWPDDLGMQSMYLLNPQQKTLYSRWQPEMLGESTRLRQRFSEAVSTEGVFKEISTTLWYFTRKLLETLQENKTQDVVFFSKEGEFLKKLFDRMQDDLFGCRVIRSHYLLVSRKATFLASLRPLAEEDFSRLFAYYRDISPRDFLLSLNFEDSLAQSLCAEIGLDYETLVANLAGSPEFRQLLDAEPFQQVYEERRMQQRRNFLTYLDSLGIAYEQEGLTIVDVGWKGSIQENIYNILEGRIDMQGFYAGFLIAAEAHANNQKQGILFDNTRPLPHFNVYNNNRSLFEMMLGASHGSADGYFTPEQFANLPDDHQREIRERIQVTKGGTGVAGVTGAENEEMLVTTLDLPEERCLFGEKIQPIQEQIFTDACRLNQAFLRSGCTVPEPEWFARRHARMVFTPTTEEVEFFERLYHLENFGVFEYTDFCTDAHLSLKERWQNFVTLRKNPAILEMGTWPPIILRRLGLDFYRHINGYSACAVSFHEGFSSRTATTDIDIVGFLFCLINHSIFQVASLAAASHPALLLFFRLLFLWYRLV</sequence>
<dbReference type="InterPro" id="IPR006439">
    <property type="entry name" value="HAD-SF_hydro_IA"/>
</dbReference>